<accession>A0A0B7AZ21</accession>
<dbReference type="AlphaFoldDB" id="A0A0B7AZ21"/>
<dbReference type="Gene3D" id="3.60.10.10">
    <property type="entry name" value="Endonuclease/exonuclease/phosphatase"/>
    <property type="match status" value="1"/>
</dbReference>
<name>A0A0B7AZ21_9EUPU</name>
<proteinExistence type="predicted"/>
<dbReference type="PANTHER" id="PTHR23227">
    <property type="entry name" value="BUCENTAUR RELATED"/>
    <property type="match status" value="1"/>
</dbReference>
<evidence type="ECO:0008006" key="3">
    <source>
        <dbReference type="Google" id="ProtNLM"/>
    </source>
</evidence>
<organism evidence="2">
    <name type="scientific">Arion vulgaris</name>
    <dbReference type="NCBI Taxonomy" id="1028688"/>
    <lineage>
        <taxon>Eukaryota</taxon>
        <taxon>Metazoa</taxon>
        <taxon>Spiralia</taxon>
        <taxon>Lophotrochozoa</taxon>
        <taxon>Mollusca</taxon>
        <taxon>Gastropoda</taxon>
        <taxon>Heterobranchia</taxon>
        <taxon>Euthyneura</taxon>
        <taxon>Panpulmonata</taxon>
        <taxon>Eupulmonata</taxon>
        <taxon>Stylommatophora</taxon>
        <taxon>Helicina</taxon>
        <taxon>Arionoidea</taxon>
        <taxon>Arionidae</taxon>
        <taxon>Arion</taxon>
    </lineage>
</organism>
<dbReference type="SUPFAM" id="SSF56219">
    <property type="entry name" value="DNase I-like"/>
    <property type="match status" value="1"/>
</dbReference>
<feature type="region of interest" description="Disordered" evidence="1">
    <location>
        <begin position="43"/>
        <end position="74"/>
    </location>
</feature>
<sequence length="348" mass="40136">MLMCSLRMNLRQVQQTGRGFNCSQIESALDIVQELSKLKKSIKDRNNNTLGETTRSQINPTRQQEKSVTKTATHARQTTKIGTWNICGLGKKEPEIVEFMIKHKINIMGIADCRKKGNATKVTHNNYVISWSGTEIQQRAVHGVGFILHPDIARNIMKIDYISERIIMLQLHGKTKNTTLIQIYAPTNDGYTQEEKDAFFDKVSDLISQTHSKDDVFVMGDFNGHVGRRRTPWEEQLGPFADNDRECNENGQHLLELCAEHGLYITNSFYKHPMSQIYTWYKWNNLDQAAQKDFILTHKTRRSNLRDARVIPNTTVNTDHRPLIAYLNETPLSKIHRKTVRTKIIDTR</sequence>
<reference evidence="2" key="1">
    <citation type="submission" date="2014-12" db="EMBL/GenBank/DDBJ databases">
        <title>Insight into the proteome of Arion vulgaris.</title>
        <authorList>
            <person name="Aradska J."/>
            <person name="Bulat T."/>
            <person name="Smidak R."/>
            <person name="Sarate P."/>
            <person name="Gangsoo J."/>
            <person name="Sialana F."/>
            <person name="Bilban M."/>
            <person name="Lubec G."/>
        </authorList>
    </citation>
    <scope>NUCLEOTIDE SEQUENCE</scope>
    <source>
        <tissue evidence="2">Skin</tissue>
    </source>
</reference>
<dbReference type="InterPro" id="IPR036691">
    <property type="entry name" value="Endo/exonu/phosph_ase_sf"/>
</dbReference>
<protein>
    <recommendedName>
        <fullName evidence="3">Endonuclease/exonuclease/phosphatase domain-containing protein</fullName>
    </recommendedName>
</protein>
<dbReference type="InterPro" id="IPR027124">
    <property type="entry name" value="Swc5/CFDP1/2"/>
</dbReference>
<evidence type="ECO:0000313" key="2">
    <source>
        <dbReference type="EMBL" id="CEK85120.1"/>
    </source>
</evidence>
<dbReference type="PANTHER" id="PTHR23227:SF67">
    <property type="entry name" value="CRANIOFACIAL DEVELOPMENT PROTEIN 2-LIKE"/>
    <property type="match status" value="1"/>
</dbReference>
<feature type="non-terminal residue" evidence="2">
    <location>
        <position position="348"/>
    </location>
</feature>
<dbReference type="CDD" id="cd09076">
    <property type="entry name" value="L1-EN"/>
    <property type="match status" value="1"/>
</dbReference>
<feature type="compositionally biased region" description="Polar residues" evidence="1">
    <location>
        <begin position="47"/>
        <end position="62"/>
    </location>
</feature>
<evidence type="ECO:0000256" key="1">
    <source>
        <dbReference type="SAM" id="MobiDB-lite"/>
    </source>
</evidence>
<dbReference type="EMBL" id="HACG01038255">
    <property type="protein sequence ID" value="CEK85120.1"/>
    <property type="molecule type" value="Transcribed_RNA"/>
</dbReference>
<gene>
    <name evidence="2" type="primary">ORF146510</name>
</gene>